<organism evidence="1 2">
    <name type="scientific">Thiobacillus denitrificans (strain ATCC 25259 / T1)</name>
    <dbReference type="NCBI Taxonomy" id="292415"/>
    <lineage>
        <taxon>Bacteria</taxon>
        <taxon>Pseudomonadati</taxon>
        <taxon>Pseudomonadota</taxon>
        <taxon>Betaproteobacteria</taxon>
        <taxon>Nitrosomonadales</taxon>
        <taxon>Thiobacillaceae</taxon>
        <taxon>Thiobacillus</taxon>
    </lineage>
</organism>
<dbReference type="EMBL" id="CP000116">
    <property type="protein sequence ID" value="AAZ97922.1"/>
    <property type="molecule type" value="Genomic_DNA"/>
</dbReference>
<dbReference type="KEGG" id="tbd:Tbd_1969"/>
<dbReference type="Proteomes" id="UP000008291">
    <property type="component" value="Chromosome"/>
</dbReference>
<accession>Q3SHG4</accession>
<dbReference type="STRING" id="292415.Tbd_1969"/>
<dbReference type="AlphaFoldDB" id="Q3SHG4"/>
<reference evidence="1 2" key="1">
    <citation type="journal article" date="2006" name="J. Bacteriol.">
        <title>The genome sequence of the obligately chemolithoautotrophic, facultatively anaerobic bacterium Thiobacillus denitrificans.</title>
        <authorList>
            <person name="Beller H.R."/>
            <person name="Chain P.S."/>
            <person name="Letain T.E."/>
            <person name="Chakicherla A."/>
            <person name="Larimer F.W."/>
            <person name="Richardson P.M."/>
            <person name="Coleman M.A."/>
            <person name="Wood A.P."/>
            <person name="Kelly D.P."/>
        </authorList>
    </citation>
    <scope>NUCLEOTIDE SEQUENCE [LARGE SCALE GENOMIC DNA]</scope>
    <source>
        <strain evidence="1 2">ATCC 25259</strain>
    </source>
</reference>
<protein>
    <recommendedName>
        <fullName evidence="3">Transposase</fullName>
    </recommendedName>
</protein>
<evidence type="ECO:0000313" key="2">
    <source>
        <dbReference type="Proteomes" id="UP000008291"/>
    </source>
</evidence>
<evidence type="ECO:0008006" key="3">
    <source>
        <dbReference type="Google" id="ProtNLM"/>
    </source>
</evidence>
<evidence type="ECO:0000313" key="1">
    <source>
        <dbReference type="EMBL" id="AAZ97922.1"/>
    </source>
</evidence>
<dbReference type="HOGENOM" id="CLU_1089635_0_0_4"/>
<keyword evidence="2" id="KW-1185">Reference proteome</keyword>
<gene>
    <name evidence="1" type="ordered locus">Tbd_1969</name>
</gene>
<name>Q3SHG4_THIDA</name>
<dbReference type="eggNOG" id="COG3385">
    <property type="taxonomic scope" value="Bacteria"/>
</dbReference>
<sequence>MGRLTEPKVALLKFDDDRTATTEVSQMDRSRRTRRLRREVWELRHRFAQGGQGVFEQVLPTEEIMGTIEESAPVFRHRHYPPLTTLRHFIEQVLSEDQACQDVVGRRLSERVGQRQSTCSLNTSAYCQARQRLPQEMVDRLYRTTGERLETRLPKSWRWRGRRLVLFDGTTVSMPDTLASQCAFPQSAEQQPGLGFPVARLSGLIGLASGAVLGHAVSACEGKGSGGIPQGQVLQNHILPSEINNWGQTPCPCNC</sequence>
<proteinExistence type="predicted"/>